<keyword evidence="7" id="KW-0819">tRNA processing</keyword>
<dbReference type="Gene3D" id="3.40.50.300">
    <property type="entry name" value="P-loop containing nucleotide triphosphate hydrolases"/>
    <property type="match status" value="1"/>
</dbReference>
<dbReference type="VEuPathDB" id="VectorBase:ISCW003446"/>
<evidence type="ECO:0000256" key="7">
    <source>
        <dbReference type="ARBA" id="ARBA00022694"/>
    </source>
</evidence>
<dbReference type="InterPro" id="IPR019519">
    <property type="entry name" value="Elp5"/>
</dbReference>
<dbReference type="CDD" id="cd19496">
    <property type="entry name" value="Elp5"/>
    <property type="match status" value="1"/>
</dbReference>
<gene>
    <name evidence="9" type="ORF">IscW_ISCW003446</name>
</gene>
<evidence type="ECO:0000256" key="6">
    <source>
        <dbReference type="ARBA" id="ARBA00022490"/>
    </source>
</evidence>
<evidence type="ECO:0000313" key="10">
    <source>
        <dbReference type="EnsemblMetazoa" id="ISCW003446-PA"/>
    </source>
</evidence>
<dbReference type="GO" id="GO:0005829">
    <property type="term" value="C:cytosol"/>
    <property type="evidence" value="ECO:0000318"/>
    <property type="project" value="GO_Central"/>
</dbReference>
<organism>
    <name type="scientific">Ixodes scapularis</name>
    <name type="common">Black-legged tick</name>
    <name type="synonym">Deer tick</name>
    <dbReference type="NCBI Taxonomy" id="6945"/>
    <lineage>
        <taxon>Eukaryota</taxon>
        <taxon>Metazoa</taxon>
        <taxon>Ecdysozoa</taxon>
        <taxon>Arthropoda</taxon>
        <taxon>Chelicerata</taxon>
        <taxon>Arachnida</taxon>
        <taxon>Acari</taxon>
        <taxon>Parasitiformes</taxon>
        <taxon>Ixodida</taxon>
        <taxon>Ixodoidea</taxon>
        <taxon>Ixodidae</taxon>
        <taxon>Ixodinae</taxon>
        <taxon>Ixodes</taxon>
    </lineage>
</organism>
<dbReference type="EMBL" id="ABJB010257000">
    <property type="status" value="NOT_ANNOTATED_CDS"/>
    <property type="molecule type" value="Genomic_DNA"/>
</dbReference>
<dbReference type="Pfam" id="PF10483">
    <property type="entry name" value="Elong_Iki1"/>
    <property type="match status" value="1"/>
</dbReference>
<protein>
    <recommendedName>
        <fullName evidence="5">Elongator complex protein 5</fullName>
    </recommendedName>
</protein>
<dbReference type="Proteomes" id="UP000001555">
    <property type="component" value="Unassembled WGS sequence"/>
</dbReference>
<reference evidence="9 11" key="1">
    <citation type="submission" date="2008-03" db="EMBL/GenBank/DDBJ databases">
        <title>Annotation of Ixodes scapularis.</title>
        <authorList>
            <consortium name="Ixodes scapularis Genome Project Consortium"/>
            <person name="Caler E."/>
            <person name="Hannick L.I."/>
            <person name="Bidwell S."/>
            <person name="Joardar V."/>
            <person name="Thiagarajan M."/>
            <person name="Amedeo P."/>
            <person name="Galinsky K.J."/>
            <person name="Schobel S."/>
            <person name="Inman J."/>
            <person name="Hostetler J."/>
            <person name="Miller J."/>
            <person name="Hammond M."/>
            <person name="Megy K."/>
            <person name="Lawson D."/>
            <person name="Kodira C."/>
            <person name="Sutton G."/>
            <person name="Meyer J."/>
            <person name="Hill C.A."/>
            <person name="Birren B."/>
            <person name="Nene V."/>
            <person name="Collins F."/>
            <person name="Alarcon-Chaidez F."/>
            <person name="Wikel S."/>
            <person name="Strausberg R."/>
        </authorList>
    </citation>
    <scope>NUCLEOTIDE SEQUENCE [LARGE SCALE GENOMIC DNA]</scope>
    <source>
        <strain evidence="11">Wikel</strain>
        <strain evidence="9">Wikel colony</strain>
    </source>
</reference>
<evidence type="ECO:0000256" key="3">
    <source>
        <dbReference type="ARBA" id="ARBA00005043"/>
    </source>
</evidence>
<accession>B7PE70</accession>
<dbReference type="STRING" id="6945.B7PE70"/>
<proteinExistence type="inferred from homology"/>
<dbReference type="UniPathway" id="UPA00988"/>
<dbReference type="VEuPathDB" id="VectorBase:ISCI003446"/>
<dbReference type="InterPro" id="IPR027417">
    <property type="entry name" value="P-loop_NTPase"/>
</dbReference>
<keyword evidence="6" id="KW-0963">Cytoplasm</keyword>
<sequence>MIYSLEEPSRALAQCLITSWVTRGDSIQVLCFDKHPQDFLGPFADSVKDKVSVLDGFTEQSSQSYDLYSWMERLSNQKEPFVLVIDSLTTILMHEDFQDVYRGLMCLSRKACIQLVVALVHQDVHGEREVDQLRRLATTVLAPVATAAGLPLCRVVHRKPGGRVTREEQEFTVEAGFTITNIKKVEQKKVAKEVVSSPTVNISI</sequence>
<dbReference type="InParanoid" id="B7PE70"/>
<dbReference type="OrthoDB" id="166907at2759"/>
<dbReference type="PANTHER" id="PTHR15641">
    <property type="entry name" value="ELONGATOR COMPLEX PROTEIN 5"/>
    <property type="match status" value="1"/>
</dbReference>
<dbReference type="EMBL" id="ABJB010277691">
    <property type="status" value="NOT_ANNOTATED_CDS"/>
    <property type="molecule type" value="Genomic_DNA"/>
</dbReference>
<evidence type="ECO:0000256" key="2">
    <source>
        <dbReference type="ARBA" id="ARBA00004496"/>
    </source>
</evidence>
<evidence type="ECO:0000313" key="11">
    <source>
        <dbReference type="Proteomes" id="UP000001555"/>
    </source>
</evidence>
<comment type="similarity">
    <text evidence="4">Belongs to the ELP5 family.</text>
</comment>
<dbReference type="HOGENOM" id="CLU_1344591_0_0_1"/>
<dbReference type="EMBL" id="DS694017">
    <property type="protein sequence ID" value="EEC04892.1"/>
    <property type="molecule type" value="Genomic_DNA"/>
</dbReference>
<comment type="pathway">
    <text evidence="3">tRNA modification; 5-methoxycarbonylmethyl-2-thiouridine-tRNA biosynthesis.</text>
</comment>
<dbReference type="PaxDb" id="6945-B7PE70"/>
<dbReference type="GO" id="GO:0005634">
    <property type="term" value="C:nucleus"/>
    <property type="evidence" value="ECO:0000318"/>
    <property type="project" value="GO_Central"/>
</dbReference>
<dbReference type="EMBL" id="ABJB010743966">
    <property type="status" value="NOT_ANNOTATED_CDS"/>
    <property type="molecule type" value="Genomic_DNA"/>
</dbReference>
<dbReference type="GO" id="GO:0033588">
    <property type="term" value="C:elongator holoenzyme complex"/>
    <property type="evidence" value="ECO:0000318"/>
    <property type="project" value="GO_Central"/>
</dbReference>
<dbReference type="VEuPathDB" id="VectorBase:ISCP_036020"/>
<dbReference type="GO" id="GO:0006400">
    <property type="term" value="P:tRNA modification"/>
    <property type="evidence" value="ECO:0000318"/>
    <property type="project" value="GO_Central"/>
</dbReference>
<evidence type="ECO:0000256" key="5">
    <source>
        <dbReference type="ARBA" id="ARBA00020264"/>
    </source>
</evidence>
<dbReference type="AlphaFoldDB" id="B7PE70"/>
<evidence type="ECO:0000256" key="4">
    <source>
        <dbReference type="ARBA" id="ARBA00009567"/>
    </source>
</evidence>
<comment type="subcellular location">
    <subcellularLocation>
        <location evidence="2">Cytoplasm</location>
    </subcellularLocation>
    <subcellularLocation>
        <location evidence="1">Nucleus</location>
    </subcellularLocation>
</comment>
<dbReference type="GO" id="GO:0002098">
    <property type="term" value="P:tRNA wobble uridine modification"/>
    <property type="evidence" value="ECO:0007669"/>
    <property type="project" value="InterPro"/>
</dbReference>
<keyword evidence="8" id="KW-0539">Nucleus</keyword>
<reference evidence="10" key="2">
    <citation type="submission" date="2020-05" db="UniProtKB">
        <authorList>
            <consortium name="EnsemblMetazoa"/>
        </authorList>
    </citation>
    <scope>IDENTIFICATION</scope>
    <source>
        <strain evidence="10">wikel</strain>
    </source>
</reference>
<keyword evidence="11" id="KW-1185">Reference proteome</keyword>
<evidence type="ECO:0000313" key="9">
    <source>
        <dbReference type="EMBL" id="EEC04892.1"/>
    </source>
</evidence>
<dbReference type="EnsemblMetazoa" id="ISCW003446-RA">
    <property type="protein sequence ID" value="ISCW003446-PA"/>
    <property type="gene ID" value="ISCW003446"/>
</dbReference>
<dbReference type="PANTHER" id="PTHR15641:SF1">
    <property type="entry name" value="ELONGATOR COMPLEX PROTEIN 5"/>
    <property type="match status" value="1"/>
</dbReference>
<evidence type="ECO:0000256" key="8">
    <source>
        <dbReference type="ARBA" id="ARBA00023242"/>
    </source>
</evidence>
<name>B7PE70_IXOSC</name>
<evidence type="ECO:0000256" key="1">
    <source>
        <dbReference type="ARBA" id="ARBA00004123"/>
    </source>
</evidence>